<feature type="transmembrane region" description="Helical" evidence="7">
    <location>
        <begin position="302"/>
        <end position="329"/>
    </location>
</feature>
<dbReference type="InterPro" id="IPR004869">
    <property type="entry name" value="MMPL_dom"/>
</dbReference>
<feature type="domain" description="SSD" evidence="8">
    <location>
        <begin position="233"/>
        <end position="364"/>
    </location>
</feature>
<feature type="transmembrane region" description="Helical" evidence="7">
    <location>
        <begin position="687"/>
        <end position="714"/>
    </location>
</feature>
<accession>A0A6I8M9N3</accession>
<protein>
    <submittedName>
        <fullName evidence="9">MMPL family transporter</fullName>
    </submittedName>
</protein>
<feature type="transmembrane region" description="Helical" evidence="7">
    <location>
        <begin position="578"/>
        <end position="597"/>
    </location>
</feature>
<evidence type="ECO:0000256" key="6">
    <source>
        <dbReference type="ARBA" id="ARBA00023136"/>
    </source>
</evidence>
<dbReference type="Proteomes" id="UP000423525">
    <property type="component" value="Chromosome"/>
</dbReference>
<reference evidence="9 10" key="1">
    <citation type="submission" date="2019-11" db="EMBL/GenBank/DDBJ databases">
        <authorList>
            <person name="Brisse S."/>
        </authorList>
    </citation>
    <scope>NUCLEOTIDE SEQUENCE [LARGE SCALE GENOMIC DNA]</scope>
    <source>
        <strain evidence="9">FRC0190</strain>
    </source>
</reference>
<name>A0A6I8M9N3_9CORY</name>
<dbReference type="KEGG" id="crf:FRC0190_00252"/>
<dbReference type="PANTHER" id="PTHR33406:SF11">
    <property type="entry name" value="MEMBRANE PROTEIN SCO6666-RELATED"/>
    <property type="match status" value="1"/>
</dbReference>
<evidence type="ECO:0000313" key="10">
    <source>
        <dbReference type="Proteomes" id="UP000423525"/>
    </source>
</evidence>
<organism evidence="9 10">
    <name type="scientific">Corynebacterium rouxii</name>
    <dbReference type="NCBI Taxonomy" id="2719119"/>
    <lineage>
        <taxon>Bacteria</taxon>
        <taxon>Bacillati</taxon>
        <taxon>Actinomycetota</taxon>
        <taxon>Actinomycetes</taxon>
        <taxon>Mycobacteriales</taxon>
        <taxon>Corynebacteriaceae</taxon>
        <taxon>Corynebacterium</taxon>
    </lineage>
</organism>
<dbReference type="SUPFAM" id="SSF82866">
    <property type="entry name" value="Multidrug efflux transporter AcrB transmembrane domain"/>
    <property type="match status" value="2"/>
</dbReference>
<dbReference type="EMBL" id="LR738855">
    <property type="protein sequence ID" value="VZH84215.1"/>
    <property type="molecule type" value="Genomic_DNA"/>
</dbReference>
<evidence type="ECO:0000256" key="7">
    <source>
        <dbReference type="SAM" id="Phobius"/>
    </source>
</evidence>
<feature type="transmembrane region" description="Helical" evidence="7">
    <location>
        <begin position="720"/>
        <end position="743"/>
    </location>
</feature>
<dbReference type="GO" id="GO:0005886">
    <property type="term" value="C:plasma membrane"/>
    <property type="evidence" value="ECO:0007669"/>
    <property type="project" value="UniProtKB-SubCell"/>
</dbReference>
<gene>
    <name evidence="9" type="ORF">FRC0190_00252</name>
</gene>
<dbReference type="PANTHER" id="PTHR33406">
    <property type="entry name" value="MEMBRANE PROTEIN MJ1562-RELATED"/>
    <property type="match status" value="1"/>
</dbReference>
<evidence type="ECO:0000256" key="2">
    <source>
        <dbReference type="ARBA" id="ARBA00010157"/>
    </source>
</evidence>
<feature type="transmembrane region" description="Helical" evidence="7">
    <location>
        <begin position="645"/>
        <end position="666"/>
    </location>
</feature>
<dbReference type="Pfam" id="PF03176">
    <property type="entry name" value="MMPL"/>
    <property type="match status" value="2"/>
</dbReference>
<dbReference type="InterPro" id="IPR050545">
    <property type="entry name" value="Mycobact_MmpL"/>
</dbReference>
<feature type="transmembrane region" description="Helical" evidence="7">
    <location>
        <begin position="240"/>
        <end position="263"/>
    </location>
</feature>
<evidence type="ECO:0000256" key="3">
    <source>
        <dbReference type="ARBA" id="ARBA00022475"/>
    </source>
</evidence>
<sequence>MAAFLYRVGAWSFRAKWFVIVTWLVVLAAVGGAAAAFQAGFNDLFTINNTPAKTATEIYLENFPEQRNPLKSTGVNVVFKAPEGHTLAEPENKAAVDSVVQAIQDNLEGLTNTQRFGNPVDLSPKLQQGVVDLMTQRGVPEENARADAANLALITPDETIGYTTFDIDVPMPADVSDAQRQAITDAMNLGREKGLTVEAGGAGFGDPIVIEETSEIIGVAIAAIILIFTFGSLVAAGLPLLIAVIGVGIGSLSITLATAWVSLNNVTPVLAVMLGLAVGIDYSLFIMFRYRRELLHMDKEQAAGMAVGTAGSAVVFAGLTVIIALVALAVANIPFLTYMGLAAAFTVFIAVLIALTMVPALLGALGDKAFAVRLRRKQRTSPARTLGRKWVELVHRAPGAVIAVSVVTLGALTLPALQLHLSLPSDTQANYSSTQRKQAEIMAEGFGPGINSPFLVVADAHSVDENAAILEPLIRAQNPASGERKQAAANAAYQYIIQKYSVTPDVKHVQIVGLSQDGLAAQLLLTPESSPEDDVTKQLIDALLIKQDEVNNATGIRSGITGLIPVQQDVTNRLAGVMPLYLGIVVGLAVLLLMIVFRSIWVPVVAGVGFLLSVGAAFGVTVLFWQEGLWGLVDTPTPIIAFMPIFLIGVCFGLAMDYQVFLVSAMRERFVRGRIDATSRYNAIEESIVEGFASSVRVVTAAALIMIAVFVAFIGQPIPFIKIFGFALGAGVLFDAFFIRMAFVPAAMFLLGRQTWYIPHWLDKILPRLDVEGTSLEKRSTSQLA</sequence>
<dbReference type="RefSeq" id="WP_155871289.1">
    <property type="nucleotide sequence ID" value="NZ_LR738855.1"/>
</dbReference>
<evidence type="ECO:0000259" key="8">
    <source>
        <dbReference type="PROSITE" id="PS50156"/>
    </source>
</evidence>
<feature type="transmembrane region" description="Helical" evidence="7">
    <location>
        <begin position="216"/>
        <end position="235"/>
    </location>
</feature>
<feature type="transmembrane region" description="Helical" evidence="7">
    <location>
        <begin position="269"/>
        <end position="290"/>
    </location>
</feature>
<keyword evidence="3" id="KW-1003">Cell membrane</keyword>
<evidence type="ECO:0000313" key="9">
    <source>
        <dbReference type="EMBL" id="VZH84215.1"/>
    </source>
</evidence>
<evidence type="ECO:0000256" key="4">
    <source>
        <dbReference type="ARBA" id="ARBA00022692"/>
    </source>
</evidence>
<dbReference type="InterPro" id="IPR000731">
    <property type="entry name" value="SSD"/>
</dbReference>
<feature type="transmembrane region" description="Helical" evidence="7">
    <location>
        <begin position="335"/>
        <end position="366"/>
    </location>
</feature>
<feature type="transmembrane region" description="Helical" evidence="7">
    <location>
        <begin position="604"/>
        <end position="625"/>
    </location>
</feature>
<evidence type="ECO:0000256" key="1">
    <source>
        <dbReference type="ARBA" id="ARBA00004651"/>
    </source>
</evidence>
<comment type="subcellular location">
    <subcellularLocation>
        <location evidence="1">Cell membrane</location>
        <topology evidence="1">Multi-pass membrane protein</topology>
    </subcellularLocation>
</comment>
<keyword evidence="5 7" id="KW-1133">Transmembrane helix</keyword>
<proteinExistence type="inferred from homology"/>
<dbReference type="AlphaFoldDB" id="A0A6I8M9N3"/>
<evidence type="ECO:0000256" key="5">
    <source>
        <dbReference type="ARBA" id="ARBA00022989"/>
    </source>
</evidence>
<dbReference type="PROSITE" id="PS50156">
    <property type="entry name" value="SSD"/>
    <property type="match status" value="1"/>
</dbReference>
<keyword evidence="4 7" id="KW-0812">Transmembrane</keyword>
<feature type="transmembrane region" description="Helical" evidence="7">
    <location>
        <begin position="397"/>
        <end position="417"/>
    </location>
</feature>
<comment type="similarity">
    <text evidence="2">Belongs to the resistance-nodulation-cell division (RND) (TC 2.A.6) family. MmpL subfamily.</text>
</comment>
<keyword evidence="6 7" id="KW-0472">Membrane</keyword>
<dbReference type="Gene3D" id="1.20.1640.10">
    <property type="entry name" value="Multidrug efflux transporter AcrB transmembrane domain"/>
    <property type="match status" value="2"/>
</dbReference>